<dbReference type="RefSeq" id="WP_394822654.1">
    <property type="nucleotide sequence ID" value="NZ_CP089984.1"/>
</dbReference>
<dbReference type="InterPro" id="IPR007712">
    <property type="entry name" value="RelE/ParE_toxin"/>
</dbReference>
<proteinExistence type="predicted"/>
<evidence type="ECO:0000313" key="3">
    <source>
        <dbReference type="Proteomes" id="UP001370348"/>
    </source>
</evidence>
<keyword evidence="3" id="KW-1185">Reference proteome</keyword>
<dbReference type="EMBL" id="CP089984">
    <property type="protein sequence ID" value="WXB13035.1"/>
    <property type="molecule type" value="Genomic_DNA"/>
</dbReference>
<protein>
    <submittedName>
        <fullName evidence="2">Type II toxin-antitoxin system RelE/ParE family toxin</fullName>
    </submittedName>
</protein>
<dbReference type="Gene3D" id="3.30.2310.20">
    <property type="entry name" value="RelE-like"/>
    <property type="match status" value="1"/>
</dbReference>
<evidence type="ECO:0000313" key="2">
    <source>
        <dbReference type="EMBL" id="WXB13035.1"/>
    </source>
</evidence>
<accession>A0ABZ2LV58</accession>
<gene>
    <name evidence="2" type="ORF">LZC94_34935</name>
</gene>
<evidence type="ECO:0000256" key="1">
    <source>
        <dbReference type="ARBA" id="ARBA00022649"/>
    </source>
</evidence>
<dbReference type="Pfam" id="PF05016">
    <property type="entry name" value="ParE_toxin"/>
    <property type="match status" value="1"/>
</dbReference>
<keyword evidence="1" id="KW-1277">Toxin-antitoxin system</keyword>
<dbReference type="Proteomes" id="UP001370348">
    <property type="component" value="Chromosome"/>
</dbReference>
<dbReference type="InterPro" id="IPR035093">
    <property type="entry name" value="RelE/ParE_toxin_dom_sf"/>
</dbReference>
<reference evidence="2 3" key="1">
    <citation type="submission" date="2021-12" db="EMBL/GenBank/DDBJ databases">
        <title>Discovery of the Pendulisporaceae a myxobacterial family with distinct sporulation behavior and unique specialized metabolism.</title>
        <authorList>
            <person name="Garcia R."/>
            <person name="Popoff A."/>
            <person name="Bader C.D."/>
            <person name="Loehr J."/>
            <person name="Walesch S."/>
            <person name="Walt C."/>
            <person name="Boldt J."/>
            <person name="Bunk B."/>
            <person name="Haeckl F.J.F.P.J."/>
            <person name="Gunesch A.P."/>
            <person name="Birkelbach J."/>
            <person name="Nuebel U."/>
            <person name="Pietschmann T."/>
            <person name="Bach T."/>
            <person name="Mueller R."/>
        </authorList>
    </citation>
    <scope>NUCLEOTIDE SEQUENCE [LARGE SCALE GENOMIC DNA]</scope>
    <source>
        <strain evidence="2 3">MSr11954</strain>
    </source>
</reference>
<name>A0ABZ2LV58_9BACT</name>
<sequence length="96" mass="11401">MRLKLTADARRDLRAYVFHVASENPRAAKREQARILAELSILIDAPVEGPSVRVENWPRPARRWFVHPFRVYYERSKDAVVVLRLYHHAREPIERD</sequence>
<organism evidence="2 3">
    <name type="scientific">Pendulispora albinea</name>
    <dbReference type="NCBI Taxonomy" id="2741071"/>
    <lineage>
        <taxon>Bacteria</taxon>
        <taxon>Pseudomonadati</taxon>
        <taxon>Myxococcota</taxon>
        <taxon>Myxococcia</taxon>
        <taxon>Myxococcales</taxon>
        <taxon>Sorangiineae</taxon>
        <taxon>Pendulisporaceae</taxon>
        <taxon>Pendulispora</taxon>
    </lineage>
</organism>